<dbReference type="InterPro" id="IPR050834">
    <property type="entry name" value="Glycosyltransf_2"/>
</dbReference>
<organism evidence="2">
    <name type="scientific">marine sediment metagenome</name>
    <dbReference type="NCBI Taxonomy" id="412755"/>
    <lineage>
        <taxon>unclassified sequences</taxon>
        <taxon>metagenomes</taxon>
        <taxon>ecological metagenomes</taxon>
    </lineage>
</organism>
<dbReference type="Pfam" id="PF00535">
    <property type="entry name" value="Glycos_transf_2"/>
    <property type="match status" value="1"/>
</dbReference>
<dbReference type="InterPro" id="IPR001763">
    <property type="entry name" value="Rhodanese-like_dom"/>
</dbReference>
<feature type="non-terminal residue" evidence="2">
    <location>
        <position position="263"/>
    </location>
</feature>
<proteinExistence type="predicted"/>
<reference evidence="2" key="1">
    <citation type="journal article" date="2014" name="Front. Microbiol.">
        <title>High frequency of phylogenetically diverse reductive dehalogenase-homologous genes in deep subseafloor sedimentary metagenomes.</title>
        <authorList>
            <person name="Kawai M."/>
            <person name="Futagami T."/>
            <person name="Toyoda A."/>
            <person name="Takaki Y."/>
            <person name="Nishi S."/>
            <person name="Hori S."/>
            <person name="Arai W."/>
            <person name="Tsubouchi T."/>
            <person name="Morono Y."/>
            <person name="Uchiyama I."/>
            <person name="Ito T."/>
            <person name="Fujiyama A."/>
            <person name="Inagaki F."/>
            <person name="Takami H."/>
        </authorList>
    </citation>
    <scope>NUCLEOTIDE SEQUENCE</scope>
    <source>
        <strain evidence="2">Expedition CK06-06</strain>
    </source>
</reference>
<dbReference type="PROSITE" id="PS50206">
    <property type="entry name" value="RHODANESE_3"/>
    <property type="match status" value="1"/>
</dbReference>
<dbReference type="Gene3D" id="3.90.550.10">
    <property type="entry name" value="Spore Coat Polysaccharide Biosynthesis Protein SpsA, Chain A"/>
    <property type="match status" value="1"/>
</dbReference>
<dbReference type="EMBL" id="BARW01010855">
    <property type="protein sequence ID" value="GAI81295.1"/>
    <property type="molecule type" value="Genomic_DNA"/>
</dbReference>
<name>X1T0Z5_9ZZZZ</name>
<feature type="non-terminal residue" evidence="2">
    <location>
        <position position="1"/>
    </location>
</feature>
<dbReference type="InterPro" id="IPR001173">
    <property type="entry name" value="Glyco_trans_2-like"/>
</dbReference>
<comment type="caution">
    <text evidence="2">The sequence shown here is derived from an EMBL/GenBank/DDBJ whole genome shotgun (WGS) entry which is preliminary data.</text>
</comment>
<gene>
    <name evidence="2" type="ORF">S12H4_21177</name>
</gene>
<dbReference type="AlphaFoldDB" id="X1T0Z5"/>
<dbReference type="PANTHER" id="PTHR43685:SF2">
    <property type="entry name" value="GLYCOSYLTRANSFERASE 2-LIKE DOMAIN-CONTAINING PROTEIN"/>
    <property type="match status" value="1"/>
</dbReference>
<accession>X1T0Z5</accession>
<dbReference type="InterPro" id="IPR029044">
    <property type="entry name" value="Nucleotide-diphossugar_trans"/>
</dbReference>
<evidence type="ECO:0000259" key="1">
    <source>
        <dbReference type="PROSITE" id="PS50206"/>
    </source>
</evidence>
<dbReference type="SUPFAM" id="SSF53448">
    <property type="entry name" value="Nucleotide-diphospho-sugar transferases"/>
    <property type="match status" value="1"/>
</dbReference>
<dbReference type="CDD" id="cd00761">
    <property type="entry name" value="Glyco_tranf_GTA_type"/>
    <property type="match status" value="1"/>
</dbReference>
<dbReference type="PANTHER" id="PTHR43685">
    <property type="entry name" value="GLYCOSYLTRANSFERASE"/>
    <property type="match status" value="1"/>
</dbReference>
<feature type="domain" description="Rhodanese" evidence="1">
    <location>
        <begin position="158"/>
        <end position="196"/>
    </location>
</feature>
<sequence length="263" mass="29790">SSSVIIPTKNRPQALVECLDSVSNQTLLPDEIIVVDASDTEELNSGIVVRVNENVKTICLHTAIAGLTHQKNVGVKACSGDIVFFLDDDIVLEKDFIKEIVSVFDDDHERKIGGVCGQIISPRKRRSYSPRSLLIAAIEAVDKAIAIIFLLRKKGNGTFRASGFPNYPYNVDELKRVEFLSGGLTAWRKEIFDDFKFDENLKGSSYNEDVDFSYRVSRQYINMYNPYARSIHKDSPLARGNSNEIQKYILENSYYLHKKNFPR</sequence>
<evidence type="ECO:0000313" key="2">
    <source>
        <dbReference type="EMBL" id="GAI81295.1"/>
    </source>
</evidence>
<protein>
    <recommendedName>
        <fullName evidence="1">Rhodanese domain-containing protein</fullName>
    </recommendedName>
</protein>